<dbReference type="Ensembl" id="ENSPCET00000000958.1">
    <property type="protein sequence ID" value="ENSPCEP00000000922.1"/>
    <property type="gene ID" value="ENSPCEG00000000781.1"/>
</dbReference>
<sequence length="108" mass="11374">CPSTQTSHATTTALPNCLYIVCLHLQAVCRARLRGLEASVPYHCRAPPTMAAYWWAGAGGGRMPWGQRLLSMVTLPQPRSASSAPGVGLACNAGSAKQELPDKGNKAI</sequence>
<evidence type="ECO:0000313" key="2">
    <source>
        <dbReference type="Proteomes" id="UP000694393"/>
    </source>
</evidence>
<proteinExistence type="predicted"/>
<organism evidence="1 2">
    <name type="scientific">Pelusios castaneus</name>
    <name type="common">West African mud turtle</name>
    <dbReference type="NCBI Taxonomy" id="367368"/>
    <lineage>
        <taxon>Eukaryota</taxon>
        <taxon>Metazoa</taxon>
        <taxon>Chordata</taxon>
        <taxon>Craniata</taxon>
        <taxon>Vertebrata</taxon>
        <taxon>Euteleostomi</taxon>
        <taxon>Archelosauria</taxon>
        <taxon>Testudinata</taxon>
        <taxon>Testudines</taxon>
        <taxon>Pleurodira</taxon>
        <taxon>Pelomedusidae</taxon>
        <taxon>Pelusios</taxon>
    </lineage>
</organism>
<reference evidence="1" key="2">
    <citation type="submission" date="2025-09" db="UniProtKB">
        <authorList>
            <consortium name="Ensembl"/>
        </authorList>
    </citation>
    <scope>IDENTIFICATION</scope>
</reference>
<accession>A0A8C8R6V3</accession>
<protein>
    <submittedName>
        <fullName evidence="1">Uncharacterized protein</fullName>
    </submittedName>
</protein>
<name>A0A8C8R6V3_9SAUR</name>
<evidence type="ECO:0000313" key="1">
    <source>
        <dbReference type="Ensembl" id="ENSPCEP00000000922.1"/>
    </source>
</evidence>
<keyword evidence="2" id="KW-1185">Reference proteome</keyword>
<dbReference type="AlphaFoldDB" id="A0A8C8R6V3"/>
<dbReference type="Proteomes" id="UP000694393">
    <property type="component" value="Unplaced"/>
</dbReference>
<reference evidence="1" key="1">
    <citation type="submission" date="2025-08" db="UniProtKB">
        <authorList>
            <consortium name="Ensembl"/>
        </authorList>
    </citation>
    <scope>IDENTIFICATION</scope>
</reference>